<evidence type="ECO:0000313" key="1">
    <source>
        <dbReference type="EMBL" id="KAF2031448.1"/>
    </source>
</evidence>
<comment type="caution">
    <text evidence="1">The sequence shown here is derived from an EMBL/GenBank/DDBJ whole genome shotgun (WGS) entry which is preliminary data.</text>
</comment>
<dbReference type="EMBL" id="ML978181">
    <property type="protein sequence ID" value="KAF2031448.1"/>
    <property type="molecule type" value="Genomic_DNA"/>
</dbReference>
<name>A0A9P4HB74_9PLEO</name>
<proteinExistence type="predicted"/>
<dbReference type="AlphaFoldDB" id="A0A9P4HB74"/>
<evidence type="ECO:0000313" key="2">
    <source>
        <dbReference type="Proteomes" id="UP000799777"/>
    </source>
</evidence>
<accession>A0A9P4HB74</accession>
<sequence length="227" mass="24857">MPVVEFGLMGVQPNHPVTNLTTPSGQILQRAWDAVVGALNGPRWAFGGVEVDNAERLWGFFEFESVEQHAEFAKTFGAEAVKDLPKILNKSMFQKHIDVGKDFRNVLQPECTEIVLVYFNSKISGEEQEQASETVEMIADMDLRSCVDVKAVSVGWSIENDFPVLGGEEGQAGKVLGVFVGWESVDARKKVRETEGNGDYMKKIAGIGGVLTTATRLVACKEFGKEG</sequence>
<dbReference type="OrthoDB" id="3830579at2759"/>
<reference evidence="1" key="1">
    <citation type="journal article" date="2020" name="Stud. Mycol.">
        <title>101 Dothideomycetes genomes: a test case for predicting lifestyles and emergence of pathogens.</title>
        <authorList>
            <person name="Haridas S."/>
            <person name="Albert R."/>
            <person name="Binder M."/>
            <person name="Bloem J."/>
            <person name="Labutti K."/>
            <person name="Salamov A."/>
            <person name="Andreopoulos B."/>
            <person name="Baker S."/>
            <person name="Barry K."/>
            <person name="Bills G."/>
            <person name="Bluhm B."/>
            <person name="Cannon C."/>
            <person name="Castanera R."/>
            <person name="Culley D."/>
            <person name="Daum C."/>
            <person name="Ezra D."/>
            <person name="Gonzalez J."/>
            <person name="Henrissat B."/>
            <person name="Kuo A."/>
            <person name="Liang C."/>
            <person name="Lipzen A."/>
            <person name="Lutzoni F."/>
            <person name="Magnuson J."/>
            <person name="Mondo S."/>
            <person name="Nolan M."/>
            <person name="Ohm R."/>
            <person name="Pangilinan J."/>
            <person name="Park H.-J."/>
            <person name="Ramirez L."/>
            <person name="Alfaro M."/>
            <person name="Sun H."/>
            <person name="Tritt A."/>
            <person name="Yoshinaga Y."/>
            <person name="Zwiers L.-H."/>
            <person name="Turgeon B."/>
            <person name="Goodwin S."/>
            <person name="Spatafora J."/>
            <person name="Crous P."/>
            <person name="Grigoriev I."/>
        </authorList>
    </citation>
    <scope>NUCLEOTIDE SEQUENCE</scope>
    <source>
        <strain evidence="1">CBS 110217</strain>
    </source>
</reference>
<organism evidence="1 2">
    <name type="scientific">Setomelanomma holmii</name>
    <dbReference type="NCBI Taxonomy" id="210430"/>
    <lineage>
        <taxon>Eukaryota</taxon>
        <taxon>Fungi</taxon>
        <taxon>Dikarya</taxon>
        <taxon>Ascomycota</taxon>
        <taxon>Pezizomycotina</taxon>
        <taxon>Dothideomycetes</taxon>
        <taxon>Pleosporomycetidae</taxon>
        <taxon>Pleosporales</taxon>
        <taxon>Pleosporineae</taxon>
        <taxon>Phaeosphaeriaceae</taxon>
        <taxon>Setomelanomma</taxon>
    </lineage>
</organism>
<keyword evidence="2" id="KW-1185">Reference proteome</keyword>
<gene>
    <name evidence="1" type="ORF">EK21DRAFT_63319</name>
</gene>
<dbReference type="Proteomes" id="UP000799777">
    <property type="component" value="Unassembled WGS sequence"/>
</dbReference>
<protein>
    <submittedName>
        <fullName evidence="1">Uncharacterized protein</fullName>
    </submittedName>
</protein>